<reference evidence="2" key="1">
    <citation type="journal article" date="2024" name="Proc. Natl. Acad. Sci. U.S.A.">
        <title>Extraordinary preservation of gene collinearity over three hundred million years revealed in homosporous lycophytes.</title>
        <authorList>
            <person name="Li C."/>
            <person name="Wickell D."/>
            <person name="Kuo L.Y."/>
            <person name="Chen X."/>
            <person name="Nie B."/>
            <person name="Liao X."/>
            <person name="Peng D."/>
            <person name="Ji J."/>
            <person name="Jenkins J."/>
            <person name="Williams M."/>
            <person name="Shu S."/>
            <person name="Plott C."/>
            <person name="Barry K."/>
            <person name="Rajasekar S."/>
            <person name="Grimwood J."/>
            <person name="Han X."/>
            <person name="Sun S."/>
            <person name="Hou Z."/>
            <person name="He W."/>
            <person name="Dai G."/>
            <person name="Sun C."/>
            <person name="Schmutz J."/>
            <person name="Leebens-Mack J.H."/>
            <person name="Li F.W."/>
            <person name="Wang L."/>
        </authorList>
    </citation>
    <scope>NUCLEOTIDE SEQUENCE [LARGE SCALE GENOMIC DNA]</scope>
    <source>
        <strain evidence="2">cv. PW_Plant_1</strain>
    </source>
</reference>
<gene>
    <name evidence="1" type="ORF">O6H91_18G085500</name>
</gene>
<name>A0ACC2B3B4_DIPCM</name>
<evidence type="ECO:0000313" key="2">
    <source>
        <dbReference type="Proteomes" id="UP001162992"/>
    </source>
</evidence>
<keyword evidence="2" id="KW-1185">Reference proteome</keyword>
<dbReference type="Proteomes" id="UP001162992">
    <property type="component" value="Chromosome 18"/>
</dbReference>
<dbReference type="EMBL" id="CM055109">
    <property type="protein sequence ID" value="KAJ7524288.1"/>
    <property type="molecule type" value="Genomic_DNA"/>
</dbReference>
<protein>
    <submittedName>
        <fullName evidence="1">Uncharacterized protein</fullName>
    </submittedName>
</protein>
<organism evidence="1 2">
    <name type="scientific">Diphasiastrum complanatum</name>
    <name type="common">Issler's clubmoss</name>
    <name type="synonym">Lycopodium complanatum</name>
    <dbReference type="NCBI Taxonomy" id="34168"/>
    <lineage>
        <taxon>Eukaryota</taxon>
        <taxon>Viridiplantae</taxon>
        <taxon>Streptophyta</taxon>
        <taxon>Embryophyta</taxon>
        <taxon>Tracheophyta</taxon>
        <taxon>Lycopodiopsida</taxon>
        <taxon>Lycopodiales</taxon>
        <taxon>Lycopodiaceae</taxon>
        <taxon>Lycopodioideae</taxon>
        <taxon>Diphasiastrum</taxon>
    </lineage>
</organism>
<evidence type="ECO:0000313" key="1">
    <source>
        <dbReference type="EMBL" id="KAJ7524288.1"/>
    </source>
</evidence>
<accession>A0ACC2B3B4</accession>
<proteinExistence type="predicted"/>
<comment type="caution">
    <text evidence="1">The sequence shown here is derived from an EMBL/GenBank/DDBJ whole genome shotgun (WGS) entry which is preliminary data.</text>
</comment>
<sequence>MASSSLIARLLIRTSNFLSPRSSQTLSPLLRNNDNTTNRYTIFLRQQQQQQQQHASKSYSGGAGTGDSGDDQRRYGSPLRKAGFVRERVDEGKKETRGSVAFRDVNGKNKDVFQAFDGEGQGEDEEAEEEDDEAEWKDQHQHSHLAENNPEAATMQNLVGLGLSLPVASLLSSPKFASQLQHRRTFIQLKTNLEVADNSGARRVQCIKVLGGGKGARLGDTIIASVKDAAPRGKVKKGEVVYCVVVRAAMQKLRCDGSQIKFDGNAVVLVNKQLEPIGTRVFGPISAELRQRKLDKVLALAEQIA</sequence>